<dbReference type="InterPro" id="IPR017871">
    <property type="entry name" value="ABC_transporter-like_CS"/>
</dbReference>
<dbReference type="PROSITE" id="PS50893">
    <property type="entry name" value="ABC_TRANSPORTER_2"/>
    <property type="match status" value="1"/>
</dbReference>
<evidence type="ECO:0000256" key="3">
    <source>
        <dbReference type="ARBA" id="ARBA00022741"/>
    </source>
</evidence>
<dbReference type="Pfam" id="PF00005">
    <property type="entry name" value="ABC_tran"/>
    <property type="match status" value="1"/>
</dbReference>
<keyword evidence="3" id="KW-0547">Nucleotide-binding</keyword>
<keyword evidence="4 6" id="KW-0067">ATP-binding</keyword>
<proteinExistence type="inferred from homology"/>
<reference evidence="6" key="1">
    <citation type="journal article" date="2005" name="Environ. Microbiol.">
        <title>Genetic and functional properties of uncultivated thermophilic crenarchaeotes from a subsurface gold mine as revealed by analysis of genome fragments.</title>
        <authorList>
            <person name="Nunoura T."/>
            <person name="Hirayama H."/>
            <person name="Takami H."/>
            <person name="Oida H."/>
            <person name="Nishi S."/>
            <person name="Shimamura S."/>
            <person name="Suzuki Y."/>
            <person name="Inagaki F."/>
            <person name="Takai K."/>
            <person name="Nealson K.H."/>
            <person name="Horikoshi K."/>
        </authorList>
    </citation>
    <scope>NUCLEOTIDE SEQUENCE</scope>
</reference>
<dbReference type="AlphaFoldDB" id="H5SM33"/>
<protein>
    <submittedName>
        <fullName evidence="6">Antibiotic transport system ATP-binding protein</fullName>
    </submittedName>
</protein>
<keyword evidence="2" id="KW-0813">Transport</keyword>
<dbReference type="PANTHER" id="PTHR43335">
    <property type="entry name" value="ABC TRANSPORTER, ATP-BINDING PROTEIN"/>
    <property type="match status" value="1"/>
</dbReference>
<evidence type="ECO:0000313" key="6">
    <source>
        <dbReference type="EMBL" id="BAL57219.1"/>
    </source>
</evidence>
<evidence type="ECO:0000313" key="7">
    <source>
        <dbReference type="EMBL" id="BAL58037.1"/>
    </source>
</evidence>
<evidence type="ECO:0000256" key="2">
    <source>
        <dbReference type="ARBA" id="ARBA00022448"/>
    </source>
</evidence>
<dbReference type="EMBL" id="AP011770">
    <property type="protein sequence ID" value="BAL57219.1"/>
    <property type="molecule type" value="Genomic_DNA"/>
</dbReference>
<dbReference type="InterPro" id="IPR027417">
    <property type="entry name" value="P-loop_NTPase"/>
</dbReference>
<dbReference type="PANTHER" id="PTHR43335:SF4">
    <property type="entry name" value="ABC TRANSPORTER, ATP-BINDING PROTEIN"/>
    <property type="match status" value="1"/>
</dbReference>
<dbReference type="SMART" id="SM00382">
    <property type="entry name" value="AAA"/>
    <property type="match status" value="1"/>
</dbReference>
<accession>H5SM33</accession>
<evidence type="ECO:0000256" key="1">
    <source>
        <dbReference type="ARBA" id="ARBA00005417"/>
    </source>
</evidence>
<comment type="similarity">
    <text evidence="1">Belongs to the ABC transporter superfamily.</text>
</comment>
<dbReference type="GO" id="GO:0016887">
    <property type="term" value="F:ATP hydrolysis activity"/>
    <property type="evidence" value="ECO:0007669"/>
    <property type="project" value="InterPro"/>
</dbReference>
<dbReference type="SUPFAM" id="SSF52540">
    <property type="entry name" value="P-loop containing nucleoside triphosphate hydrolases"/>
    <property type="match status" value="1"/>
</dbReference>
<dbReference type="EMBL" id="AP011792">
    <property type="protein sequence ID" value="BAL58037.1"/>
    <property type="molecule type" value="Genomic_DNA"/>
</dbReference>
<organism evidence="6">
    <name type="scientific">uncultured Chloroflexota bacterium</name>
    <dbReference type="NCBI Taxonomy" id="166587"/>
    <lineage>
        <taxon>Bacteria</taxon>
        <taxon>Bacillati</taxon>
        <taxon>Chloroflexota</taxon>
        <taxon>environmental samples</taxon>
    </lineage>
</organism>
<dbReference type="GO" id="GO:0005524">
    <property type="term" value="F:ATP binding"/>
    <property type="evidence" value="ECO:0007669"/>
    <property type="project" value="UniProtKB-KW"/>
</dbReference>
<dbReference type="InterPro" id="IPR003593">
    <property type="entry name" value="AAA+_ATPase"/>
</dbReference>
<dbReference type="Gene3D" id="3.40.50.300">
    <property type="entry name" value="P-loop containing nucleotide triphosphate hydrolases"/>
    <property type="match status" value="1"/>
</dbReference>
<evidence type="ECO:0000259" key="5">
    <source>
        <dbReference type="PROSITE" id="PS50893"/>
    </source>
</evidence>
<feature type="domain" description="ABC transporter" evidence="5">
    <location>
        <begin position="2"/>
        <end position="229"/>
    </location>
</feature>
<name>H5SM33_9CHLR</name>
<sequence>MIRVNGLTKDYGSRRAIDNLTFGAEQGEIVGFLGPNGAGKTTTMRILTAYMPPTEGQAIVAGYDVVEESLEVRRRVGYLPETVPLYPDMSVFEYLKFMADLRHLPDAEDRVDEAVEMVGLEDRINSYIGSLSKGMRQRVGLAQALLHRPQVLILDEPTIGLDPAQVVEVRNLIREIGKERTVLLSTHILSEAQQLCDRVLIINKGRIVAEDTPANLQMRLSGGERILVRIRGDADEAAQLLQKIKGIQAVQAFADGHIEFNFPAGHDLRAEVARALVNHGYDLLELRPLQMSLEEIFLELTRSEKNVA</sequence>
<reference evidence="6" key="2">
    <citation type="journal article" date="2012" name="PLoS ONE">
        <title>A Deeply Branching Thermophilic Bacterium with an Ancient Acetyl-CoA Pathway Dominates a Subsurface Ecosystem.</title>
        <authorList>
            <person name="Takami H."/>
            <person name="Noguchi H."/>
            <person name="Takaki Y."/>
            <person name="Uchiyama I."/>
            <person name="Toyoda A."/>
            <person name="Nishi S."/>
            <person name="Chee G.-J."/>
            <person name="Arai W."/>
            <person name="Nunoura T."/>
            <person name="Itoh T."/>
            <person name="Hattori M."/>
            <person name="Takai K."/>
        </authorList>
    </citation>
    <scope>NUCLEOTIDE SEQUENCE</scope>
</reference>
<evidence type="ECO:0000256" key="4">
    <source>
        <dbReference type="ARBA" id="ARBA00022840"/>
    </source>
</evidence>
<dbReference type="PROSITE" id="PS00211">
    <property type="entry name" value="ABC_TRANSPORTER_1"/>
    <property type="match status" value="1"/>
</dbReference>
<gene>
    <name evidence="6" type="ORF">HGMM_F48D12C18</name>
    <name evidence="7" type="ORF">HGMM_F54B02C02</name>
</gene>
<dbReference type="InterPro" id="IPR003439">
    <property type="entry name" value="ABC_transporter-like_ATP-bd"/>
</dbReference>
<dbReference type="CDD" id="cd03230">
    <property type="entry name" value="ABC_DR_subfamily_A"/>
    <property type="match status" value="1"/>
</dbReference>